<feature type="region of interest" description="Disordered" evidence="1">
    <location>
        <begin position="62"/>
        <end position="91"/>
    </location>
</feature>
<reference evidence="2 3" key="1">
    <citation type="submission" date="2018-10" db="EMBL/GenBank/DDBJ databases">
        <authorList>
            <person name="Ekblom R."/>
            <person name="Jareborg N."/>
        </authorList>
    </citation>
    <scope>NUCLEOTIDE SEQUENCE [LARGE SCALE GENOMIC DNA]</scope>
    <source>
        <tissue evidence="2">Muscle</tissue>
    </source>
</reference>
<name>A0A9X9Q4W5_GULGU</name>
<dbReference type="AlphaFoldDB" id="A0A9X9Q4W5"/>
<proteinExistence type="predicted"/>
<evidence type="ECO:0000313" key="2">
    <source>
        <dbReference type="EMBL" id="VCX15771.1"/>
    </source>
</evidence>
<protein>
    <submittedName>
        <fullName evidence="2">Uncharacterized protein</fullName>
    </submittedName>
</protein>
<comment type="caution">
    <text evidence="2">The sequence shown here is derived from an EMBL/GenBank/DDBJ whole genome shotgun (WGS) entry which is preliminary data.</text>
</comment>
<dbReference type="Proteomes" id="UP000269945">
    <property type="component" value="Unassembled WGS sequence"/>
</dbReference>
<dbReference type="EMBL" id="CYRY02035915">
    <property type="protein sequence ID" value="VCX15771.1"/>
    <property type="molecule type" value="Genomic_DNA"/>
</dbReference>
<organism evidence="2 3">
    <name type="scientific">Gulo gulo</name>
    <name type="common">Wolverine</name>
    <name type="synonym">Gluton</name>
    <dbReference type="NCBI Taxonomy" id="48420"/>
    <lineage>
        <taxon>Eukaryota</taxon>
        <taxon>Metazoa</taxon>
        <taxon>Chordata</taxon>
        <taxon>Craniata</taxon>
        <taxon>Vertebrata</taxon>
        <taxon>Euteleostomi</taxon>
        <taxon>Mammalia</taxon>
        <taxon>Eutheria</taxon>
        <taxon>Laurasiatheria</taxon>
        <taxon>Carnivora</taxon>
        <taxon>Caniformia</taxon>
        <taxon>Musteloidea</taxon>
        <taxon>Mustelidae</taxon>
        <taxon>Guloninae</taxon>
        <taxon>Gulo</taxon>
    </lineage>
</organism>
<evidence type="ECO:0000313" key="3">
    <source>
        <dbReference type="Proteomes" id="UP000269945"/>
    </source>
</evidence>
<gene>
    <name evidence="2" type="ORF">BN2614_LOCUS2</name>
</gene>
<keyword evidence="3" id="KW-1185">Reference proteome</keyword>
<evidence type="ECO:0000256" key="1">
    <source>
        <dbReference type="SAM" id="MobiDB-lite"/>
    </source>
</evidence>
<accession>A0A9X9Q4W5</accession>
<sequence length="91" mass="9806">MSMHVSVCGPSLPDPLAILPRLLSPSVLPTSPGSVPRPQWAGVIERSPSPLWVTHWEAGRRGSCLPQPRTHPSCAESPGRMSWPGTLLPRP</sequence>